<name>A0A8S5U0U8_9CAUD</name>
<reference evidence="1" key="1">
    <citation type="journal article" date="2021" name="Proc. Natl. Acad. Sci. U.S.A.">
        <title>A Catalog of Tens of Thousands of Viruses from Human Metagenomes Reveals Hidden Associations with Chronic Diseases.</title>
        <authorList>
            <person name="Tisza M.J."/>
            <person name="Buck C.B."/>
        </authorList>
    </citation>
    <scope>NUCLEOTIDE SEQUENCE</scope>
    <source>
        <strain evidence="1">Ctub511</strain>
    </source>
</reference>
<proteinExistence type="predicted"/>
<protein>
    <submittedName>
        <fullName evidence="1">Putative nuclease of the RNAse H fold, HicB family</fullName>
    </submittedName>
</protein>
<evidence type="ECO:0000313" key="1">
    <source>
        <dbReference type="EMBL" id="DAF88096.1"/>
    </source>
</evidence>
<dbReference type="Pfam" id="PF05534">
    <property type="entry name" value="HicB"/>
    <property type="match status" value="1"/>
</dbReference>
<sequence length="157" mass="18240">MNNIFSYKGYCTKVEFDSEDCILYGKIEGISDFVDFYCESANEIKLEFEKAVDDYIEFCKENGKVPEKPFKGSFNVRVPQEVHREAFIKANLQNKKLNQFVTEALEEKIARCNESINTSSNKAKIIVNIQLNKRINEETQFTYKIPKIRGENNAWAN</sequence>
<dbReference type="SUPFAM" id="SSF143100">
    <property type="entry name" value="TTHA1013/TTHA0281-like"/>
    <property type="match status" value="1"/>
</dbReference>
<accession>A0A8S5U0U8</accession>
<dbReference type="InterPro" id="IPR008651">
    <property type="entry name" value="Uncharacterised_HicB"/>
</dbReference>
<dbReference type="InterPro" id="IPR035069">
    <property type="entry name" value="TTHA1013/TTHA0281-like"/>
</dbReference>
<organism evidence="1">
    <name type="scientific">Siphoviridae sp. ctub511</name>
    <dbReference type="NCBI Taxonomy" id="2825714"/>
    <lineage>
        <taxon>Viruses</taxon>
        <taxon>Duplodnaviria</taxon>
        <taxon>Heunggongvirae</taxon>
        <taxon>Uroviricota</taxon>
        <taxon>Caudoviricetes</taxon>
    </lineage>
</organism>
<dbReference type="EMBL" id="BK015978">
    <property type="protein sequence ID" value="DAF88096.1"/>
    <property type="molecule type" value="Genomic_DNA"/>
</dbReference>